<name>A0A090Y6Y4_PAEMA</name>
<dbReference type="SUPFAM" id="SSF49899">
    <property type="entry name" value="Concanavalin A-like lectins/glucanases"/>
    <property type="match status" value="1"/>
</dbReference>
<proteinExistence type="predicted"/>
<evidence type="ECO:0008006" key="3">
    <source>
        <dbReference type="Google" id="ProtNLM"/>
    </source>
</evidence>
<protein>
    <recommendedName>
        <fullName evidence="3">DUF1961 family protein</fullName>
    </recommendedName>
</protein>
<dbReference type="Pfam" id="PF09224">
    <property type="entry name" value="DUF1961"/>
    <property type="match status" value="1"/>
</dbReference>
<accession>A0A090Y6Y4</accession>
<dbReference type="InterPro" id="IPR013320">
    <property type="entry name" value="ConA-like_dom_sf"/>
</dbReference>
<dbReference type="EMBL" id="JMQA01000048">
    <property type="protein sequence ID" value="KFM94234.1"/>
    <property type="molecule type" value="Genomic_DNA"/>
</dbReference>
<keyword evidence="2" id="KW-1185">Reference proteome</keyword>
<dbReference type="Gene3D" id="2.60.120.200">
    <property type="match status" value="1"/>
</dbReference>
<reference evidence="1 2" key="1">
    <citation type="submission" date="2014-04" db="EMBL/GenBank/DDBJ databases">
        <authorList>
            <person name="Bishop-Lilly K.A."/>
            <person name="Broomall S.M."/>
            <person name="Chain P.S."/>
            <person name="Chertkov O."/>
            <person name="Coyne S.R."/>
            <person name="Daligault H.E."/>
            <person name="Davenport K.W."/>
            <person name="Erkkila T."/>
            <person name="Frey K.G."/>
            <person name="Gibbons H.S."/>
            <person name="Gu W."/>
            <person name="Jaissle J."/>
            <person name="Johnson S.L."/>
            <person name="Koroleva G.I."/>
            <person name="Ladner J.T."/>
            <person name="Lo C.-C."/>
            <person name="Minogue T.D."/>
            <person name="Munk C."/>
            <person name="Palacios G.F."/>
            <person name="Redden C.L."/>
            <person name="Rosenzweig C.N."/>
            <person name="Scholz M.B."/>
            <person name="Teshima H."/>
            <person name="Xu Y."/>
        </authorList>
    </citation>
    <scope>NUCLEOTIDE SEQUENCE [LARGE SCALE GENOMIC DNA]</scope>
    <source>
        <strain evidence="1 2">8244</strain>
    </source>
</reference>
<dbReference type="Proteomes" id="UP000029278">
    <property type="component" value="Unassembled WGS sequence"/>
</dbReference>
<evidence type="ECO:0000313" key="1">
    <source>
        <dbReference type="EMBL" id="KFM94234.1"/>
    </source>
</evidence>
<dbReference type="PATRIC" id="fig|44252.3.peg.5818"/>
<evidence type="ECO:0000313" key="2">
    <source>
        <dbReference type="Proteomes" id="UP000029278"/>
    </source>
</evidence>
<dbReference type="InterPro" id="IPR015305">
    <property type="entry name" value="DUF1961"/>
</dbReference>
<sequence>MANVDPPMMESGPFIPEGWRLLYSNPLQSSQDTAGFRMEGDGAATFPLGRLRLESKRSAEEGQKANLVYWCPEEFPADMAVSWRFRPIREPGLAILFFSARGSEGRDLFDPALPPRTGEYDQYHHGAMDAFHVSYFRRMWAEERSFHTCNLRKSYGFHLVAQGADPLPGVADAADSYRMLIVKKGPSITFAINEMIMFSWLDDGLSYGPLLAGGKIGFRQMAPLIAEYADLAVYGP</sequence>
<gene>
    <name evidence="1" type="ORF">DJ90_4723</name>
</gene>
<comment type="caution">
    <text evidence="1">The sequence shown here is derived from an EMBL/GenBank/DDBJ whole genome shotgun (WGS) entry which is preliminary data.</text>
</comment>
<dbReference type="STRING" id="44252.DJ90_4723"/>
<organism evidence="1 2">
    <name type="scientific">Paenibacillus macerans</name>
    <name type="common">Bacillus macerans</name>
    <dbReference type="NCBI Taxonomy" id="44252"/>
    <lineage>
        <taxon>Bacteria</taxon>
        <taxon>Bacillati</taxon>
        <taxon>Bacillota</taxon>
        <taxon>Bacilli</taxon>
        <taxon>Bacillales</taxon>
        <taxon>Paenibacillaceae</taxon>
        <taxon>Paenibacillus</taxon>
    </lineage>
</organism>
<dbReference type="AlphaFoldDB" id="A0A090Y6Y4"/>
<dbReference type="HOGENOM" id="CLU_1238456_0_0_9"/>